<evidence type="ECO:0000313" key="1">
    <source>
        <dbReference type="EMBL" id="KAK6523131.1"/>
    </source>
</evidence>
<proteinExistence type="predicted"/>
<dbReference type="EMBL" id="JAVHJO010000019">
    <property type="protein sequence ID" value="KAK6523131.1"/>
    <property type="molecule type" value="Genomic_DNA"/>
</dbReference>
<reference evidence="1 2" key="1">
    <citation type="submission" date="2019-10" db="EMBL/GenBank/DDBJ databases">
        <authorList>
            <person name="Palmer J.M."/>
        </authorList>
    </citation>
    <scope>NUCLEOTIDE SEQUENCE [LARGE SCALE GENOMIC DNA]</scope>
    <source>
        <strain evidence="1 2">TWF694</strain>
    </source>
</reference>
<evidence type="ECO:0000313" key="2">
    <source>
        <dbReference type="Proteomes" id="UP001365542"/>
    </source>
</evidence>
<organism evidence="1 2">
    <name type="scientific">Orbilia ellipsospora</name>
    <dbReference type="NCBI Taxonomy" id="2528407"/>
    <lineage>
        <taxon>Eukaryota</taxon>
        <taxon>Fungi</taxon>
        <taxon>Dikarya</taxon>
        <taxon>Ascomycota</taxon>
        <taxon>Pezizomycotina</taxon>
        <taxon>Orbiliomycetes</taxon>
        <taxon>Orbiliales</taxon>
        <taxon>Orbiliaceae</taxon>
        <taxon>Orbilia</taxon>
    </lineage>
</organism>
<dbReference type="Pfam" id="PF20174">
    <property type="entry name" value="DUF6540"/>
    <property type="match status" value="1"/>
</dbReference>
<protein>
    <submittedName>
        <fullName evidence="1">Uncharacterized protein</fullName>
    </submittedName>
</protein>
<dbReference type="Proteomes" id="UP001365542">
    <property type="component" value="Unassembled WGS sequence"/>
</dbReference>
<sequence length="230" mass="26588">MQAYDDTYEIQPVSSSVRAPPVSEPIYPLFVVAFRRPGRTTRSFNQHWGLYLETYHEQTDEDIISEGDLFHANPGNDGTTILERRRKYDPTSSDNYLQQFRVSDVRITMPQFEMCCYAAAEDREFGILGNNCHRYVMDVLHLMVSEGFITKQSYTEFFEKHGTVFTGTLGNWINKGFLLSRPSPDQRTYLYDRKTSSKTYHSADAQQGYYIAKGGSQNSYYDTRGWSGYT</sequence>
<comment type="caution">
    <text evidence="1">The sequence shown here is derived from an EMBL/GenBank/DDBJ whole genome shotgun (WGS) entry which is preliminary data.</text>
</comment>
<gene>
    <name evidence="1" type="ORF">TWF694_006026</name>
</gene>
<dbReference type="AlphaFoldDB" id="A0AAV9WR39"/>
<accession>A0AAV9WR39</accession>
<name>A0AAV9WR39_9PEZI</name>
<dbReference type="InterPro" id="IPR046670">
    <property type="entry name" value="DUF6540"/>
</dbReference>
<keyword evidence="2" id="KW-1185">Reference proteome</keyword>